<dbReference type="Proteomes" id="UP000800038">
    <property type="component" value="Unassembled WGS sequence"/>
</dbReference>
<keyword evidence="3" id="KW-1185">Reference proteome</keyword>
<accession>A0A6A5SY80</accession>
<name>A0A6A5SY80_9PLEO</name>
<reference evidence="2" key="1">
    <citation type="journal article" date="2020" name="Stud. Mycol.">
        <title>101 Dothideomycetes genomes: a test case for predicting lifestyles and emergence of pathogens.</title>
        <authorList>
            <person name="Haridas S."/>
            <person name="Albert R."/>
            <person name="Binder M."/>
            <person name="Bloem J."/>
            <person name="Labutti K."/>
            <person name="Salamov A."/>
            <person name="Andreopoulos B."/>
            <person name="Baker S."/>
            <person name="Barry K."/>
            <person name="Bills G."/>
            <person name="Bluhm B."/>
            <person name="Cannon C."/>
            <person name="Castanera R."/>
            <person name="Culley D."/>
            <person name="Daum C."/>
            <person name="Ezra D."/>
            <person name="Gonzalez J."/>
            <person name="Henrissat B."/>
            <person name="Kuo A."/>
            <person name="Liang C."/>
            <person name="Lipzen A."/>
            <person name="Lutzoni F."/>
            <person name="Magnuson J."/>
            <person name="Mondo S."/>
            <person name="Nolan M."/>
            <person name="Ohm R."/>
            <person name="Pangilinan J."/>
            <person name="Park H.-J."/>
            <person name="Ramirez L."/>
            <person name="Alfaro M."/>
            <person name="Sun H."/>
            <person name="Tritt A."/>
            <person name="Yoshinaga Y."/>
            <person name="Zwiers L.-H."/>
            <person name="Turgeon B."/>
            <person name="Goodwin S."/>
            <person name="Spatafora J."/>
            <person name="Crous P."/>
            <person name="Grigoriev I."/>
        </authorList>
    </citation>
    <scope>NUCLEOTIDE SEQUENCE</scope>
    <source>
        <strain evidence="2">CBS 161.51</strain>
    </source>
</reference>
<evidence type="ECO:0000313" key="3">
    <source>
        <dbReference type="Proteomes" id="UP000800038"/>
    </source>
</evidence>
<dbReference type="AlphaFoldDB" id="A0A6A5SY80"/>
<feature type="region of interest" description="Disordered" evidence="1">
    <location>
        <begin position="55"/>
        <end position="87"/>
    </location>
</feature>
<sequence length="212" mass="23033">MGNVKGAERIMCTFIYIPHMCTHISSPQPVVRNAIVAIQPTCERSKLDILLPSQNQHAPHDRRRGDAPIFNSTSPATVAKPSEPNARKEPLYDYTLDHQNMRILLIAAAEPVQEQNHQTAKVEGGTNYLSRSCPQPTPALPPTPFLQHQSLPLSGPSSSHAFRNSTENTTSNSRARGLLVLPLTARACLLSLRVGHAGRVETHSKLGLCAGG</sequence>
<proteinExistence type="predicted"/>
<organism evidence="2 3">
    <name type="scientific">Clathrospora elynae</name>
    <dbReference type="NCBI Taxonomy" id="706981"/>
    <lineage>
        <taxon>Eukaryota</taxon>
        <taxon>Fungi</taxon>
        <taxon>Dikarya</taxon>
        <taxon>Ascomycota</taxon>
        <taxon>Pezizomycotina</taxon>
        <taxon>Dothideomycetes</taxon>
        <taxon>Pleosporomycetidae</taxon>
        <taxon>Pleosporales</taxon>
        <taxon>Diademaceae</taxon>
        <taxon>Clathrospora</taxon>
    </lineage>
</organism>
<dbReference type="EMBL" id="ML976010">
    <property type="protein sequence ID" value="KAF1945381.1"/>
    <property type="molecule type" value="Genomic_DNA"/>
</dbReference>
<gene>
    <name evidence="2" type="ORF">EJ02DRAFT_53779</name>
</gene>
<evidence type="ECO:0000313" key="2">
    <source>
        <dbReference type="EMBL" id="KAF1945381.1"/>
    </source>
</evidence>
<evidence type="ECO:0000256" key="1">
    <source>
        <dbReference type="SAM" id="MobiDB-lite"/>
    </source>
</evidence>
<feature type="region of interest" description="Disordered" evidence="1">
    <location>
        <begin position="151"/>
        <end position="173"/>
    </location>
</feature>
<protein>
    <submittedName>
        <fullName evidence="2">Uncharacterized protein</fullName>
    </submittedName>
</protein>